<dbReference type="InterPro" id="IPR005202">
    <property type="entry name" value="TF_GRAS"/>
</dbReference>
<evidence type="ECO:0000256" key="3">
    <source>
        <dbReference type="PROSITE-ProRule" id="PRU01191"/>
    </source>
</evidence>
<dbReference type="OrthoDB" id="646981at2759"/>
<name>A0A565C3W5_9BRAS</name>
<evidence type="ECO:0000256" key="2">
    <source>
        <dbReference type="ARBA" id="ARBA00023163"/>
    </source>
</evidence>
<accession>A0A565C3W5</accession>
<dbReference type="AlphaFoldDB" id="A0A565C3W5"/>
<feature type="region of interest" description="SAW" evidence="3">
    <location>
        <begin position="414"/>
        <end position="487"/>
    </location>
</feature>
<gene>
    <name evidence="4" type="ORF">ANE_LOCUS18777</name>
</gene>
<dbReference type="EMBL" id="CABITT030000006">
    <property type="protein sequence ID" value="VVB08333.1"/>
    <property type="molecule type" value="Genomic_DNA"/>
</dbReference>
<protein>
    <submittedName>
        <fullName evidence="4">Uncharacterized protein</fullName>
    </submittedName>
</protein>
<reference evidence="4" key="1">
    <citation type="submission" date="2019-07" db="EMBL/GenBank/DDBJ databases">
        <authorList>
            <person name="Dittberner H."/>
        </authorList>
    </citation>
    <scope>NUCLEOTIDE SEQUENCE [LARGE SCALE GENOMIC DNA]</scope>
</reference>
<evidence type="ECO:0000313" key="4">
    <source>
        <dbReference type="EMBL" id="VVB08333.1"/>
    </source>
</evidence>
<proteinExistence type="inferred from homology"/>
<keyword evidence="5" id="KW-1185">Reference proteome</keyword>
<keyword evidence="1" id="KW-0805">Transcription regulation</keyword>
<dbReference type="PANTHER" id="PTHR31636">
    <property type="entry name" value="OSJNBA0084A10.13 PROTEIN-RELATED"/>
    <property type="match status" value="1"/>
</dbReference>
<sequence>MSMDYPYDDLLDLYFSNTPATAGSTTAAATISSCEEHGNSSNDWSLDMDWDCDYRDLIESMMDDEGAMMESPPMLSCHNAQEGACNSASTGLSTAYGVDVEEEPKLDESKGLRLVHLLVAAAEASTDVKTRELTRVILARLKRLVSPSDRTNMERLAAHFANGLSKLLERANQQRQAGPHQQRDAYDQSDVISAFQLLQNMSPYVNFGYLTATQAIIEAVKYDRRVHIVDYDITEGAQWASLMQAFVSKNTGPSAQHLRITALSRATNGKKSIAAVQEAGRRLTAFAESIGQPFSYHHCKLETDTFNASSLKLVRGEAVVINCMLHLPRFSHQAPNSLISFLSEVKTLNPKLITLVHEEVGLMGNQGFLHRFMDLLHQFSAMFDSLEAGLSIATPARGFVERVFIGPWVYGWLTRITDDSEVESFASWPQWLEANGFKAVDVSFANRCQAKLLLSLFNDGYRVEELGQNGLVLGWKSRRLVSASFWASPESN</sequence>
<feature type="short sequence motif" description="VHIID" evidence="3">
    <location>
        <begin position="226"/>
        <end position="230"/>
    </location>
</feature>
<comment type="similarity">
    <text evidence="3">Belongs to the GRAS family.</text>
</comment>
<evidence type="ECO:0000256" key="1">
    <source>
        <dbReference type="ARBA" id="ARBA00023015"/>
    </source>
</evidence>
<dbReference type="Proteomes" id="UP000489600">
    <property type="component" value="Unassembled WGS sequence"/>
</dbReference>
<keyword evidence="2" id="KW-0804">Transcription</keyword>
<dbReference type="Pfam" id="PF03514">
    <property type="entry name" value="GRAS"/>
    <property type="match status" value="1"/>
</dbReference>
<dbReference type="PROSITE" id="PS50985">
    <property type="entry name" value="GRAS"/>
    <property type="match status" value="1"/>
</dbReference>
<comment type="caution">
    <text evidence="3">Lacks conserved residue(s) required for the propagation of feature annotation.</text>
</comment>
<evidence type="ECO:0000313" key="5">
    <source>
        <dbReference type="Proteomes" id="UP000489600"/>
    </source>
</evidence>
<feature type="region of interest" description="Leucine repeat II (LRII)" evidence="3">
    <location>
        <begin position="278"/>
        <end position="310"/>
    </location>
</feature>
<organism evidence="4 5">
    <name type="scientific">Arabis nemorensis</name>
    <dbReference type="NCBI Taxonomy" id="586526"/>
    <lineage>
        <taxon>Eukaryota</taxon>
        <taxon>Viridiplantae</taxon>
        <taxon>Streptophyta</taxon>
        <taxon>Embryophyta</taxon>
        <taxon>Tracheophyta</taxon>
        <taxon>Spermatophyta</taxon>
        <taxon>Magnoliopsida</taxon>
        <taxon>eudicotyledons</taxon>
        <taxon>Gunneridae</taxon>
        <taxon>Pentapetalae</taxon>
        <taxon>rosids</taxon>
        <taxon>malvids</taxon>
        <taxon>Brassicales</taxon>
        <taxon>Brassicaceae</taxon>
        <taxon>Arabideae</taxon>
        <taxon>Arabis</taxon>
    </lineage>
</organism>
<comment type="caution">
    <text evidence="4">The sequence shown here is derived from an EMBL/GenBank/DDBJ whole genome shotgun (WGS) entry which is preliminary data.</text>
</comment>